<dbReference type="Pfam" id="PF03413">
    <property type="entry name" value="PepSY"/>
    <property type="match status" value="1"/>
</dbReference>
<gene>
    <name evidence="3" type="ORF">MOTC310_15705</name>
</gene>
<feature type="domain" description="PepSY" evidence="2">
    <location>
        <begin position="41"/>
        <end position="96"/>
    </location>
</feature>
<dbReference type="EMBL" id="MLCA01000007">
    <property type="protein sequence ID" value="MEE7491836.1"/>
    <property type="molecule type" value="Genomic_DNA"/>
</dbReference>
<evidence type="ECO:0000313" key="4">
    <source>
        <dbReference type="Proteomes" id="UP001355206"/>
    </source>
</evidence>
<keyword evidence="4" id="KW-1185">Reference proteome</keyword>
<sequence length="100" mass="10682">MTTRRAAFLCLLAALASAPACASEDADRARRALESGAIRPLDAVLAAARAAVPGDVVSVDLKHDEGHWLYKLRILGADGKRRTVKVDAGTLRILDEDDDD</sequence>
<protein>
    <submittedName>
        <fullName evidence="3">Peptidase</fullName>
    </submittedName>
</protein>
<organism evidence="3 4">
    <name type="scientific">Methylobacterium oryzae</name>
    <dbReference type="NCBI Taxonomy" id="334852"/>
    <lineage>
        <taxon>Bacteria</taxon>
        <taxon>Pseudomonadati</taxon>
        <taxon>Pseudomonadota</taxon>
        <taxon>Alphaproteobacteria</taxon>
        <taxon>Hyphomicrobiales</taxon>
        <taxon>Methylobacteriaceae</taxon>
        <taxon>Methylobacterium</taxon>
    </lineage>
</organism>
<dbReference type="Gene3D" id="3.10.450.40">
    <property type="match status" value="1"/>
</dbReference>
<name>A0ABU7TQT1_9HYPH</name>
<keyword evidence="1" id="KW-0732">Signal</keyword>
<comment type="caution">
    <text evidence="3">The sequence shown here is derived from an EMBL/GenBank/DDBJ whole genome shotgun (WGS) entry which is preliminary data.</text>
</comment>
<reference evidence="3 4" key="1">
    <citation type="journal article" date="2012" name="Genet. Mol. Biol.">
        <title>Analysis of 16S rRNA and mxaF genes revealing insights into Methylobacterium niche-specific plant association.</title>
        <authorList>
            <person name="Dourado M.N."/>
            <person name="Andreote F.D."/>
            <person name="Dini-Andreote F."/>
            <person name="Conti R."/>
            <person name="Araujo J.M."/>
            <person name="Araujo W.L."/>
        </authorList>
    </citation>
    <scope>NUCLEOTIDE SEQUENCE [LARGE SCALE GENOMIC DNA]</scope>
    <source>
        <strain evidence="3 4">TC3-10</strain>
    </source>
</reference>
<dbReference type="RefSeq" id="WP_331302440.1">
    <property type="nucleotide sequence ID" value="NZ_MLCA01000007.1"/>
</dbReference>
<proteinExistence type="predicted"/>
<evidence type="ECO:0000256" key="1">
    <source>
        <dbReference type="SAM" id="SignalP"/>
    </source>
</evidence>
<accession>A0ABU7TQT1</accession>
<dbReference type="Proteomes" id="UP001355206">
    <property type="component" value="Unassembled WGS sequence"/>
</dbReference>
<feature type="signal peptide" evidence="1">
    <location>
        <begin position="1"/>
        <end position="22"/>
    </location>
</feature>
<evidence type="ECO:0000259" key="2">
    <source>
        <dbReference type="Pfam" id="PF03413"/>
    </source>
</evidence>
<dbReference type="InterPro" id="IPR025711">
    <property type="entry name" value="PepSY"/>
</dbReference>
<feature type="chain" id="PRO_5046630752" evidence="1">
    <location>
        <begin position="23"/>
        <end position="100"/>
    </location>
</feature>
<evidence type="ECO:0000313" key="3">
    <source>
        <dbReference type="EMBL" id="MEE7491836.1"/>
    </source>
</evidence>